<keyword evidence="6" id="KW-1185">Reference proteome</keyword>
<dbReference type="InterPro" id="IPR029062">
    <property type="entry name" value="Class_I_gatase-like"/>
</dbReference>
<evidence type="ECO:0000313" key="5">
    <source>
        <dbReference type="EMBL" id="OYD51870.1"/>
    </source>
</evidence>
<dbReference type="Gene3D" id="3.40.50.880">
    <property type="match status" value="1"/>
</dbReference>
<dbReference type="GO" id="GO:0003700">
    <property type="term" value="F:DNA-binding transcription factor activity"/>
    <property type="evidence" value="ECO:0007669"/>
    <property type="project" value="InterPro"/>
</dbReference>
<evidence type="ECO:0000256" key="2">
    <source>
        <dbReference type="ARBA" id="ARBA00023125"/>
    </source>
</evidence>
<dbReference type="SMART" id="SM00342">
    <property type="entry name" value="HTH_ARAC"/>
    <property type="match status" value="1"/>
</dbReference>
<dbReference type="PANTHER" id="PTHR43280:SF2">
    <property type="entry name" value="HTH-TYPE TRANSCRIPTIONAL REGULATOR EXSA"/>
    <property type="match status" value="1"/>
</dbReference>
<evidence type="ECO:0000256" key="3">
    <source>
        <dbReference type="ARBA" id="ARBA00023163"/>
    </source>
</evidence>
<reference evidence="5 6" key="1">
    <citation type="submission" date="2017-07" db="EMBL/GenBank/DDBJ databases">
        <title>Acidovorax KNDSW TSA 6 genome sequence and assembly.</title>
        <authorList>
            <person name="Mayilraj S."/>
        </authorList>
    </citation>
    <scope>NUCLEOTIDE SEQUENCE [LARGE SCALE GENOMIC DNA]</scope>
    <source>
        <strain evidence="5 6">KNDSW-TSA6</strain>
    </source>
</reference>
<protein>
    <submittedName>
        <fullName evidence="5">AraC family transcriptional regulator</fullName>
    </submittedName>
</protein>
<dbReference type="PANTHER" id="PTHR43280">
    <property type="entry name" value="ARAC-FAMILY TRANSCRIPTIONAL REGULATOR"/>
    <property type="match status" value="1"/>
</dbReference>
<dbReference type="PROSITE" id="PS01124">
    <property type="entry name" value="HTH_ARAC_FAMILY_2"/>
    <property type="match status" value="1"/>
</dbReference>
<evidence type="ECO:0000313" key="6">
    <source>
        <dbReference type="Proteomes" id="UP000215441"/>
    </source>
</evidence>
<dbReference type="EMBL" id="NOIG01000003">
    <property type="protein sequence ID" value="OYD51870.1"/>
    <property type="molecule type" value="Genomic_DNA"/>
</dbReference>
<evidence type="ECO:0000256" key="1">
    <source>
        <dbReference type="ARBA" id="ARBA00023015"/>
    </source>
</evidence>
<dbReference type="OrthoDB" id="8543772at2"/>
<keyword evidence="3" id="KW-0804">Transcription</keyword>
<dbReference type="Gene3D" id="1.10.10.60">
    <property type="entry name" value="Homeodomain-like"/>
    <property type="match status" value="2"/>
</dbReference>
<dbReference type="SUPFAM" id="SSF46689">
    <property type="entry name" value="Homeodomain-like"/>
    <property type="match status" value="2"/>
</dbReference>
<dbReference type="Pfam" id="PF12833">
    <property type="entry name" value="HTH_18"/>
    <property type="match status" value="1"/>
</dbReference>
<feature type="domain" description="HTH araC/xylS-type" evidence="4">
    <location>
        <begin position="249"/>
        <end position="347"/>
    </location>
</feature>
<evidence type="ECO:0000259" key="4">
    <source>
        <dbReference type="PROSITE" id="PS01124"/>
    </source>
</evidence>
<dbReference type="InterPro" id="IPR018060">
    <property type="entry name" value="HTH_AraC"/>
</dbReference>
<proteinExistence type="predicted"/>
<keyword evidence="2" id="KW-0238">DNA-binding</keyword>
<accession>A0A235ES63</accession>
<sequence>MPRDQPEAPATPSPLGVNVGIVWGPGSIASTAAAVVDALRAMNMLAAMRAGGAEAPVRWHWLLAPGEDGAAPPPVPDSGALQGHLHAIVIPGWLVPTGPQLREVSHRHHQYFGDLLRAHVAGGGVVAALFNGSSLLADCGLLAGRQVALPWAFAPSIVLQSGTSAQGHSPPAEVAWQRDRPWLRDGPVWTSAAPQDTLPVVLDLLAHTPAAELAQAASHVLLFDAPRQLTATATMETPTGAPMGAGSLEQARRWLQDHCNEPYSLQATARAAATSPRTLLRWFAQVYGESPQDYLHRLRIAQAQALLQTTYLTVDAVAQQCGYSDTGSFRKIFHRVSGTTPGAYRQRFKLRTTRKQWLGTHTNGDN</sequence>
<keyword evidence="1" id="KW-0805">Transcription regulation</keyword>
<dbReference type="RefSeq" id="WP_094286192.1">
    <property type="nucleotide sequence ID" value="NZ_NOIG01000003.1"/>
</dbReference>
<dbReference type="GO" id="GO:0043565">
    <property type="term" value="F:sequence-specific DNA binding"/>
    <property type="evidence" value="ECO:0007669"/>
    <property type="project" value="InterPro"/>
</dbReference>
<organism evidence="5 6">
    <name type="scientific">Acidovorax kalamii</name>
    <dbReference type="NCBI Taxonomy" id="2004485"/>
    <lineage>
        <taxon>Bacteria</taxon>
        <taxon>Pseudomonadati</taxon>
        <taxon>Pseudomonadota</taxon>
        <taxon>Betaproteobacteria</taxon>
        <taxon>Burkholderiales</taxon>
        <taxon>Comamonadaceae</taxon>
        <taxon>Acidovorax</taxon>
    </lineage>
</organism>
<comment type="caution">
    <text evidence="5">The sequence shown here is derived from an EMBL/GenBank/DDBJ whole genome shotgun (WGS) entry which is preliminary data.</text>
</comment>
<dbReference type="InterPro" id="IPR009057">
    <property type="entry name" value="Homeodomain-like_sf"/>
</dbReference>
<dbReference type="Proteomes" id="UP000215441">
    <property type="component" value="Unassembled WGS sequence"/>
</dbReference>
<gene>
    <name evidence="5" type="ORF">CBY09_02785</name>
</gene>
<dbReference type="AlphaFoldDB" id="A0A235ES63"/>
<dbReference type="SUPFAM" id="SSF52317">
    <property type="entry name" value="Class I glutamine amidotransferase-like"/>
    <property type="match status" value="1"/>
</dbReference>
<name>A0A235ES63_9BURK</name>